<protein>
    <recommendedName>
        <fullName evidence="9">TRAP transporter small permease protein</fullName>
    </recommendedName>
</protein>
<feature type="transmembrane region" description="Helical" evidence="9">
    <location>
        <begin position="91"/>
        <end position="110"/>
    </location>
</feature>
<evidence type="ECO:0000256" key="5">
    <source>
        <dbReference type="ARBA" id="ARBA00022692"/>
    </source>
</evidence>
<comment type="subunit">
    <text evidence="9">The complex comprises the extracytoplasmic solute receptor protein and the two transmembrane proteins.</text>
</comment>
<dbReference type="EMBL" id="CP035042">
    <property type="protein sequence ID" value="QHC48382.1"/>
    <property type="molecule type" value="Genomic_DNA"/>
</dbReference>
<dbReference type="KEGG" id="htx:EKK97_00400"/>
<dbReference type="KEGG" id="htx:EKK97_00565"/>
<keyword evidence="3" id="KW-1003">Cell membrane</keyword>
<evidence type="ECO:0000256" key="4">
    <source>
        <dbReference type="ARBA" id="ARBA00022519"/>
    </source>
</evidence>
<evidence type="ECO:0000256" key="6">
    <source>
        <dbReference type="ARBA" id="ARBA00022989"/>
    </source>
</evidence>
<organism evidence="12 13">
    <name type="scientific">Billgrantia tianxiuensis</name>
    <dbReference type="NCBI Taxonomy" id="2497861"/>
    <lineage>
        <taxon>Bacteria</taxon>
        <taxon>Pseudomonadati</taxon>
        <taxon>Pseudomonadota</taxon>
        <taxon>Gammaproteobacteria</taxon>
        <taxon>Oceanospirillales</taxon>
        <taxon>Halomonadaceae</taxon>
        <taxon>Billgrantia</taxon>
    </lineage>
</organism>
<comment type="similarity">
    <text evidence="8 9">Belongs to the TRAP transporter small permease family.</text>
</comment>
<dbReference type="PANTHER" id="PTHR35011:SF2">
    <property type="entry name" value="2,3-DIKETO-L-GULONATE TRAP TRANSPORTER SMALL PERMEASE PROTEIN YIAM"/>
    <property type="match status" value="1"/>
</dbReference>
<keyword evidence="5 9" id="KW-0812">Transmembrane</keyword>
<comment type="subcellular location">
    <subcellularLocation>
        <location evidence="1 9">Cell inner membrane</location>
        <topology evidence="1 9">Multi-pass membrane protein</topology>
    </subcellularLocation>
</comment>
<dbReference type="PANTHER" id="PTHR35011">
    <property type="entry name" value="2,3-DIKETO-L-GULONATE TRAP TRANSPORTER SMALL PERMEASE PROTEIN YIAM"/>
    <property type="match status" value="1"/>
</dbReference>
<evidence type="ECO:0000256" key="8">
    <source>
        <dbReference type="ARBA" id="ARBA00038436"/>
    </source>
</evidence>
<dbReference type="GO" id="GO:0005886">
    <property type="term" value="C:plasma membrane"/>
    <property type="evidence" value="ECO:0007669"/>
    <property type="project" value="UniProtKB-SubCell"/>
</dbReference>
<dbReference type="Proteomes" id="UP000464013">
    <property type="component" value="Chromosome"/>
</dbReference>
<evidence type="ECO:0000256" key="2">
    <source>
        <dbReference type="ARBA" id="ARBA00022448"/>
    </source>
</evidence>
<feature type="transmembrane region" description="Helical" evidence="9">
    <location>
        <begin position="136"/>
        <end position="161"/>
    </location>
</feature>
<keyword evidence="6 9" id="KW-1133">Transmembrane helix</keyword>
<evidence type="ECO:0000256" key="7">
    <source>
        <dbReference type="ARBA" id="ARBA00023136"/>
    </source>
</evidence>
<evidence type="ECO:0000313" key="11">
    <source>
        <dbReference type="EMBL" id="QHC48354.1"/>
    </source>
</evidence>
<evidence type="ECO:0000256" key="1">
    <source>
        <dbReference type="ARBA" id="ARBA00004429"/>
    </source>
</evidence>
<dbReference type="EMBL" id="CP035042">
    <property type="protein sequence ID" value="QHC48354.1"/>
    <property type="molecule type" value="Genomic_DNA"/>
</dbReference>
<keyword evidence="13" id="KW-1185">Reference proteome</keyword>
<feature type="transmembrane region" description="Helical" evidence="9">
    <location>
        <begin position="48"/>
        <end position="70"/>
    </location>
</feature>
<sequence length="184" mass="20332">MPTTSTYWLRVGRVMQLTLEGVAGATLFAMMLLTTADVTGRYFFNSPILGTVELTQLMLAALVFLSLPVVCWREEHVSVDLLDSVFPARLIWVRQVLVNLIVSGALWVMARRVWALGERAMQWGDVTEFLRIPNGYLIYLMAIMLAASAVLTLLRALCYLLEGVGVLERGGPLSPEKGKGGDND</sequence>
<feature type="transmembrane region" description="Helical" evidence="9">
    <location>
        <begin position="17"/>
        <end position="36"/>
    </location>
</feature>
<evidence type="ECO:0000259" key="10">
    <source>
        <dbReference type="Pfam" id="PF04290"/>
    </source>
</evidence>
<name>A0A6I6SFL5_9GAMM</name>
<feature type="domain" description="Tripartite ATP-independent periplasmic transporters DctQ component" evidence="10">
    <location>
        <begin position="30"/>
        <end position="157"/>
    </location>
</feature>
<dbReference type="AlphaFoldDB" id="A0A6I6SFL5"/>
<gene>
    <name evidence="11" type="ORF">EKK97_00400</name>
    <name evidence="12" type="ORF">EKK97_00565</name>
</gene>
<dbReference type="InterPro" id="IPR055348">
    <property type="entry name" value="DctQ"/>
</dbReference>
<dbReference type="GO" id="GO:0022857">
    <property type="term" value="F:transmembrane transporter activity"/>
    <property type="evidence" value="ECO:0007669"/>
    <property type="project" value="UniProtKB-UniRule"/>
</dbReference>
<proteinExistence type="inferred from homology"/>
<dbReference type="InterPro" id="IPR007387">
    <property type="entry name" value="TRAP_DctQ"/>
</dbReference>
<dbReference type="RefSeq" id="WP_159547894.1">
    <property type="nucleotide sequence ID" value="NZ_CP035042.1"/>
</dbReference>
<evidence type="ECO:0000256" key="9">
    <source>
        <dbReference type="RuleBase" id="RU369079"/>
    </source>
</evidence>
<keyword evidence="4 9" id="KW-0997">Cell inner membrane</keyword>
<evidence type="ECO:0000256" key="3">
    <source>
        <dbReference type="ARBA" id="ARBA00022475"/>
    </source>
</evidence>
<dbReference type="GO" id="GO:0015740">
    <property type="term" value="P:C4-dicarboxylate transport"/>
    <property type="evidence" value="ECO:0007669"/>
    <property type="project" value="TreeGrafter"/>
</dbReference>
<accession>A0A6I6SFL5</accession>
<comment type="function">
    <text evidence="9">Part of the tripartite ATP-independent periplasmic (TRAP) transport system.</text>
</comment>
<evidence type="ECO:0000313" key="13">
    <source>
        <dbReference type="Proteomes" id="UP000464013"/>
    </source>
</evidence>
<dbReference type="OrthoDB" id="2877624at2"/>
<evidence type="ECO:0000313" key="12">
    <source>
        <dbReference type="EMBL" id="QHC48382.1"/>
    </source>
</evidence>
<dbReference type="Pfam" id="PF04290">
    <property type="entry name" value="DctQ"/>
    <property type="match status" value="1"/>
</dbReference>
<reference evidence="12 13" key="1">
    <citation type="submission" date="2019-01" db="EMBL/GenBank/DDBJ databases">
        <title>Complete genome of a denitifying bacterium Halomons sp. BC-M4-5.</title>
        <authorList>
            <person name="Wang L."/>
            <person name="Shao Z."/>
        </authorList>
    </citation>
    <scope>NUCLEOTIDE SEQUENCE [LARGE SCALE GENOMIC DNA]</scope>
    <source>
        <strain evidence="12 13">BC-M4-5</strain>
    </source>
</reference>
<keyword evidence="2 9" id="KW-0813">Transport</keyword>
<keyword evidence="7 9" id="KW-0472">Membrane</keyword>